<feature type="transmembrane region" description="Helical" evidence="6">
    <location>
        <begin position="251"/>
        <end position="270"/>
    </location>
</feature>
<sequence>MSLLIGALTMGSILALMALGVFLTFRIFGFADLATDSILTLGAATAAVLMVRGASPVVAMSAATVSGMLAGGVTGLLHTRLHINNLLSGILVMTGLYSVNLRIMGGSNVSLSRATTVVDVAGTAARKLTGLETMSLSIWEVPIGDLAMLAGALLVACLFGILLRLFFLTDFGIALRASGDNGQSALAQGVSAPNMLLFSLMLAGGFSALTGSLLAQYQGFADVQMGVGTLVLGLASVIMGQALVRSRSLGVALAGTIMGSVLFRLLVSIALRWGLNPNDLKIITALFVLVTLILPNMVLYLKKGGARRHA</sequence>
<dbReference type="Proteomes" id="UP000671879">
    <property type="component" value="Chromosome"/>
</dbReference>
<comment type="subcellular location">
    <subcellularLocation>
        <location evidence="1">Cell membrane</location>
        <topology evidence="1">Multi-pass membrane protein</topology>
    </subcellularLocation>
</comment>
<accession>A0A9Q7AFE5</accession>
<evidence type="ECO:0000256" key="1">
    <source>
        <dbReference type="ARBA" id="ARBA00004651"/>
    </source>
</evidence>
<evidence type="ECO:0000256" key="4">
    <source>
        <dbReference type="ARBA" id="ARBA00022989"/>
    </source>
</evidence>
<dbReference type="RefSeq" id="WP_274372335.1">
    <property type="nucleotide sequence ID" value="NZ_CP072943.1"/>
</dbReference>
<dbReference type="PANTHER" id="PTHR32196:SF69">
    <property type="entry name" value="BRANCHED-CHAIN AMINO ACID TRANSPORT SYSTEM, PERMEASE PROTEIN"/>
    <property type="match status" value="1"/>
</dbReference>
<dbReference type="GO" id="GO:0005886">
    <property type="term" value="C:plasma membrane"/>
    <property type="evidence" value="ECO:0007669"/>
    <property type="project" value="UniProtKB-SubCell"/>
</dbReference>
<reference evidence="8" key="1">
    <citation type="submission" date="2021-04" db="EMBL/GenBank/DDBJ databases">
        <title>A novel Synergistetes isolate from a pyrite-forming mixed culture.</title>
        <authorList>
            <person name="Bunk B."/>
            <person name="Sproer C."/>
            <person name="Spring S."/>
            <person name="Pester M."/>
        </authorList>
    </citation>
    <scope>NUCLEOTIDE SEQUENCE [LARGE SCALE GENOMIC DNA]</scope>
    <source>
        <strain evidence="8">J.5.4.2-T.3.5.2</strain>
    </source>
</reference>
<evidence type="ECO:0000256" key="6">
    <source>
        <dbReference type="SAM" id="Phobius"/>
    </source>
</evidence>
<keyword evidence="8" id="KW-1185">Reference proteome</keyword>
<feature type="transmembrane region" description="Helical" evidence="6">
    <location>
        <begin position="57"/>
        <end position="77"/>
    </location>
</feature>
<feature type="transmembrane region" description="Helical" evidence="6">
    <location>
        <begin position="282"/>
        <end position="301"/>
    </location>
</feature>
<protein>
    <submittedName>
        <fullName evidence="7">ABC transporter permease</fullName>
    </submittedName>
</protein>
<evidence type="ECO:0000256" key="2">
    <source>
        <dbReference type="ARBA" id="ARBA00022475"/>
    </source>
</evidence>
<dbReference type="Pfam" id="PF02653">
    <property type="entry name" value="BPD_transp_2"/>
    <property type="match status" value="1"/>
</dbReference>
<evidence type="ECO:0000256" key="5">
    <source>
        <dbReference type="ARBA" id="ARBA00023136"/>
    </source>
</evidence>
<keyword evidence="2" id="KW-1003">Cell membrane</keyword>
<feature type="transmembrane region" description="Helical" evidence="6">
    <location>
        <begin position="196"/>
        <end position="217"/>
    </location>
</feature>
<organism evidence="7 8">
    <name type="scientific">Aminithiophilus ramosus</name>
    <dbReference type="NCBI Taxonomy" id="3029084"/>
    <lineage>
        <taxon>Bacteria</taxon>
        <taxon>Thermotogati</taxon>
        <taxon>Synergistota</taxon>
        <taxon>Synergistia</taxon>
        <taxon>Synergistales</taxon>
        <taxon>Aminithiophilaceae</taxon>
        <taxon>Aminithiophilus</taxon>
    </lineage>
</organism>
<feature type="transmembrane region" description="Helical" evidence="6">
    <location>
        <begin position="84"/>
        <end position="103"/>
    </location>
</feature>
<evidence type="ECO:0000313" key="8">
    <source>
        <dbReference type="Proteomes" id="UP000671879"/>
    </source>
</evidence>
<keyword evidence="4 6" id="KW-1133">Transmembrane helix</keyword>
<evidence type="ECO:0000256" key="3">
    <source>
        <dbReference type="ARBA" id="ARBA00022692"/>
    </source>
</evidence>
<feature type="transmembrane region" description="Helical" evidence="6">
    <location>
        <begin position="146"/>
        <end position="167"/>
    </location>
</feature>
<proteinExistence type="predicted"/>
<dbReference type="KEGG" id="aram:KAR29_07170"/>
<gene>
    <name evidence="7" type="ORF">KAR29_07170</name>
</gene>
<dbReference type="CDD" id="cd06574">
    <property type="entry name" value="TM_PBP1_branched-chain-AA_like"/>
    <property type="match status" value="1"/>
</dbReference>
<dbReference type="PANTHER" id="PTHR32196">
    <property type="entry name" value="ABC TRANSPORTER PERMEASE PROTEIN YPHD-RELATED-RELATED"/>
    <property type="match status" value="1"/>
</dbReference>
<keyword evidence="5 6" id="KW-0472">Membrane</keyword>
<feature type="transmembrane region" description="Helical" evidence="6">
    <location>
        <begin position="6"/>
        <end position="28"/>
    </location>
</feature>
<dbReference type="InterPro" id="IPR001851">
    <property type="entry name" value="ABC_transp_permease"/>
</dbReference>
<dbReference type="AlphaFoldDB" id="A0A9Q7AFE5"/>
<keyword evidence="3 6" id="KW-0812">Transmembrane</keyword>
<evidence type="ECO:0000313" key="7">
    <source>
        <dbReference type="EMBL" id="QTX31190.1"/>
    </source>
</evidence>
<dbReference type="EMBL" id="CP072943">
    <property type="protein sequence ID" value="QTX31190.1"/>
    <property type="molecule type" value="Genomic_DNA"/>
</dbReference>
<dbReference type="GO" id="GO:0022857">
    <property type="term" value="F:transmembrane transporter activity"/>
    <property type="evidence" value="ECO:0007669"/>
    <property type="project" value="InterPro"/>
</dbReference>
<name>A0A9Q7AFE5_9BACT</name>
<feature type="transmembrane region" description="Helical" evidence="6">
    <location>
        <begin position="223"/>
        <end position="244"/>
    </location>
</feature>